<keyword evidence="2" id="KW-0472">Membrane</keyword>
<dbReference type="InterPro" id="IPR038728">
    <property type="entry name" value="YkvI-like"/>
</dbReference>
<dbReference type="PANTHER" id="PTHR37814:SF1">
    <property type="entry name" value="MEMBRANE PROTEIN"/>
    <property type="match status" value="1"/>
</dbReference>
<keyword evidence="4" id="KW-1185">Reference proteome</keyword>
<protein>
    <recommendedName>
        <fullName evidence="5">Membrane protein YkvI</fullName>
    </recommendedName>
</protein>
<feature type="transmembrane region" description="Helical" evidence="2">
    <location>
        <begin position="323"/>
        <end position="344"/>
    </location>
</feature>
<feature type="transmembrane region" description="Helical" evidence="2">
    <location>
        <begin position="218"/>
        <end position="242"/>
    </location>
</feature>
<feature type="transmembrane region" description="Helical" evidence="2">
    <location>
        <begin position="83"/>
        <end position="105"/>
    </location>
</feature>
<feature type="transmembrane region" description="Helical" evidence="2">
    <location>
        <begin position="111"/>
        <end position="129"/>
    </location>
</feature>
<evidence type="ECO:0008006" key="5">
    <source>
        <dbReference type="Google" id="ProtNLM"/>
    </source>
</evidence>
<accession>A0A934M9P6</accession>
<feature type="transmembrane region" description="Helical" evidence="2">
    <location>
        <begin position="262"/>
        <end position="286"/>
    </location>
</feature>
<sequence length="431" mass="46937">MLKRVMAIAMAFVGLSVGAGFASGQEVLQFFVVFGHAGLWGAVFVALMMCIVGLVILQLGSYYQATEHTAVFDQVAHPVAARFLDGSVMLTIFSLGMVMFAGAGANLDQQFGLPVWVGSIILLVLVLVLGRLDVDKVSNIIGAITPGIILFIVIAAIYAFATAPDDWSHLEESASTIRTTLPNVWVGALNYLGFSLIVVVSMSIVIGGYYLNARIAGIGGLLGGGIFGLMLCLVASSLFLKVDMLKDDAMPMLTLVGLMHPIMGTLMSVAIYGMIFNSALGMFYALTRRLTVGKPQNFNSTFVIVVLIGFVLSFLGFRTLVTYLYPLLGYVGVALMFVLVYAWVRDRGMIVNEVKRRQRIRELVTRKLDPSRKFTAGHQRELTRRLKASNIDEEEMAATVREKVERQLNEDESVDFSTDGKSSGRGSSRVN</sequence>
<feature type="transmembrane region" description="Helical" evidence="2">
    <location>
        <begin position="141"/>
        <end position="161"/>
    </location>
</feature>
<evidence type="ECO:0000256" key="2">
    <source>
        <dbReference type="SAM" id="Phobius"/>
    </source>
</evidence>
<keyword evidence="2" id="KW-1133">Transmembrane helix</keyword>
<keyword evidence="2" id="KW-0812">Transmembrane</keyword>
<feature type="transmembrane region" description="Helical" evidence="2">
    <location>
        <begin position="191"/>
        <end position="211"/>
    </location>
</feature>
<dbReference type="AlphaFoldDB" id="A0A934M9P6"/>
<reference evidence="3" key="1">
    <citation type="submission" date="2020-12" db="EMBL/GenBank/DDBJ databases">
        <title>Genome public.</title>
        <authorList>
            <person name="Sun Q."/>
        </authorList>
    </citation>
    <scope>NUCLEOTIDE SEQUENCE</scope>
    <source>
        <strain evidence="3">CCM 8863</strain>
    </source>
</reference>
<organism evidence="3 4">
    <name type="scientific">Corynebacterium meridianum</name>
    <dbReference type="NCBI Taxonomy" id="2765363"/>
    <lineage>
        <taxon>Bacteria</taxon>
        <taxon>Bacillati</taxon>
        <taxon>Actinomycetota</taxon>
        <taxon>Actinomycetes</taxon>
        <taxon>Mycobacteriales</taxon>
        <taxon>Corynebacteriaceae</taxon>
        <taxon>Corynebacterium</taxon>
    </lineage>
</organism>
<evidence type="ECO:0000313" key="4">
    <source>
        <dbReference type="Proteomes" id="UP000645966"/>
    </source>
</evidence>
<proteinExistence type="predicted"/>
<feature type="compositionally biased region" description="Polar residues" evidence="1">
    <location>
        <begin position="415"/>
        <end position="431"/>
    </location>
</feature>
<name>A0A934M9P6_9CORY</name>
<comment type="caution">
    <text evidence="3">The sequence shown here is derived from an EMBL/GenBank/DDBJ whole genome shotgun (WGS) entry which is preliminary data.</text>
</comment>
<feature type="transmembrane region" description="Helical" evidence="2">
    <location>
        <begin position="298"/>
        <end position="317"/>
    </location>
</feature>
<feature type="transmembrane region" description="Helical" evidence="2">
    <location>
        <begin position="40"/>
        <end position="63"/>
    </location>
</feature>
<dbReference type="RefSeq" id="WP_198737343.1">
    <property type="nucleotide sequence ID" value="NZ_JAEIOS010000009.1"/>
</dbReference>
<dbReference type="PANTHER" id="PTHR37814">
    <property type="entry name" value="CONSERVED MEMBRANE PROTEIN"/>
    <property type="match status" value="1"/>
</dbReference>
<gene>
    <name evidence="3" type="ORF">JDV75_00685</name>
</gene>
<dbReference type="Proteomes" id="UP000645966">
    <property type="component" value="Unassembled WGS sequence"/>
</dbReference>
<feature type="region of interest" description="Disordered" evidence="1">
    <location>
        <begin position="406"/>
        <end position="431"/>
    </location>
</feature>
<dbReference type="EMBL" id="JAEIOS010000009">
    <property type="protein sequence ID" value="MBI8988283.1"/>
    <property type="molecule type" value="Genomic_DNA"/>
</dbReference>
<evidence type="ECO:0000313" key="3">
    <source>
        <dbReference type="EMBL" id="MBI8988283.1"/>
    </source>
</evidence>
<evidence type="ECO:0000256" key="1">
    <source>
        <dbReference type="SAM" id="MobiDB-lite"/>
    </source>
</evidence>